<evidence type="ECO:0000313" key="3">
    <source>
        <dbReference type="EMBL" id="MDT0531550.1"/>
    </source>
</evidence>
<protein>
    <submittedName>
        <fullName evidence="3">DUF305 domain-containing protein</fullName>
    </submittedName>
</protein>
<dbReference type="PANTHER" id="PTHR36933">
    <property type="entry name" value="SLL0788 PROTEIN"/>
    <property type="match status" value="1"/>
</dbReference>
<feature type="signal peptide" evidence="1">
    <location>
        <begin position="1"/>
        <end position="20"/>
    </location>
</feature>
<dbReference type="InterPro" id="IPR012347">
    <property type="entry name" value="Ferritin-like"/>
</dbReference>
<dbReference type="RefSeq" id="WP_311413416.1">
    <property type="nucleotide sequence ID" value="NZ_JAVRFL010000027.1"/>
</dbReference>
<gene>
    <name evidence="3" type="ORF">RM555_21415</name>
</gene>
<feature type="chain" id="PRO_5047101056" evidence="1">
    <location>
        <begin position="21"/>
        <end position="194"/>
    </location>
</feature>
<dbReference type="Proteomes" id="UP001180973">
    <property type="component" value="Unassembled WGS sequence"/>
</dbReference>
<evidence type="ECO:0000256" key="1">
    <source>
        <dbReference type="SAM" id="SignalP"/>
    </source>
</evidence>
<comment type="caution">
    <text evidence="3">The sequence shown here is derived from an EMBL/GenBank/DDBJ whole genome shotgun (WGS) entry which is preliminary data.</text>
</comment>
<proteinExistence type="predicted"/>
<dbReference type="InterPro" id="IPR005183">
    <property type="entry name" value="DUF305_CopM-like"/>
</dbReference>
<dbReference type="Gene3D" id="1.20.1260.10">
    <property type="match status" value="1"/>
</dbReference>
<keyword evidence="1" id="KW-0732">Signal</keyword>
<reference evidence="3" key="1">
    <citation type="submission" date="2023-09" db="EMBL/GenBank/DDBJ databases">
        <title>30 novel species of actinomycetes from the DSMZ collection.</title>
        <authorList>
            <person name="Nouioui I."/>
        </authorList>
    </citation>
    <scope>NUCLEOTIDE SEQUENCE</scope>
    <source>
        <strain evidence="3">DSM 115977</strain>
    </source>
</reference>
<dbReference type="Pfam" id="PF03713">
    <property type="entry name" value="DUF305"/>
    <property type="match status" value="1"/>
</dbReference>
<evidence type="ECO:0000259" key="2">
    <source>
        <dbReference type="Pfam" id="PF03713"/>
    </source>
</evidence>
<organism evidence="3 4">
    <name type="scientific">Micromonospora reichwaldensis</name>
    <dbReference type="NCBI Taxonomy" id="3075516"/>
    <lineage>
        <taxon>Bacteria</taxon>
        <taxon>Bacillati</taxon>
        <taxon>Actinomycetota</taxon>
        <taxon>Actinomycetes</taxon>
        <taxon>Micromonosporales</taxon>
        <taxon>Micromonosporaceae</taxon>
        <taxon>Micromonospora</taxon>
    </lineage>
</organism>
<name>A0ABU2X025_9ACTN</name>
<accession>A0ABU2X025</accession>
<dbReference type="PANTHER" id="PTHR36933:SF1">
    <property type="entry name" value="SLL0788 PROTEIN"/>
    <property type="match status" value="1"/>
</dbReference>
<keyword evidence="4" id="KW-1185">Reference proteome</keyword>
<sequence length="194" mass="20294">MRRLPTVALLAVLLTVPGCAARTAPASSVPAPPGPAAASATGMNGLDVVFLAMLAAHTEQTLEMVRLSRDRVTDRKLHTLVAAIEVTETDELATMRGWLRDAGPAAAEAARGHDHGQHGTAAEDMARLRAAPDGEVDRVLLGLLVPHQEAAADLARAHQTVGADPRVRDFAGRVERSRTAEVSLMAGLTPARAA</sequence>
<evidence type="ECO:0000313" key="4">
    <source>
        <dbReference type="Proteomes" id="UP001180973"/>
    </source>
</evidence>
<feature type="domain" description="DUF305" evidence="2">
    <location>
        <begin position="47"/>
        <end position="187"/>
    </location>
</feature>
<dbReference type="EMBL" id="JAVRFL010000027">
    <property type="protein sequence ID" value="MDT0531550.1"/>
    <property type="molecule type" value="Genomic_DNA"/>
</dbReference>